<dbReference type="Pfam" id="PF00176">
    <property type="entry name" value="SNF2-rel_dom"/>
    <property type="match status" value="1"/>
</dbReference>
<dbReference type="EMBL" id="CP002502">
    <property type="protein sequence ID" value="AET40640.1"/>
    <property type="molecule type" value="Genomic_DNA"/>
</dbReference>
<dbReference type="SMART" id="SM01314">
    <property type="entry name" value="SnAC"/>
    <property type="match status" value="1"/>
</dbReference>
<keyword evidence="3" id="KW-0378">Hydrolase</keyword>
<keyword evidence="8" id="KW-0804">Transcription</keyword>
<dbReference type="GO" id="GO:0004386">
    <property type="term" value="F:helicase activity"/>
    <property type="evidence" value="ECO:0007669"/>
    <property type="project" value="UniProtKB-KW"/>
</dbReference>
<gene>
    <name evidence="17" type="ordered locus">Ecym_6258</name>
</gene>
<dbReference type="SMART" id="SM00487">
    <property type="entry name" value="DEXDc"/>
    <property type="match status" value="1"/>
</dbReference>
<organism evidence="17 18">
    <name type="scientific">Eremothecium cymbalariae (strain CBS 270.75 / DBVPG 7215 / KCTC 17166 / NRRL Y-17582)</name>
    <name type="common">Yeast</name>
    <dbReference type="NCBI Taxonomy" id="931890"/>
    <lineage>
        <taxon>Eukaryota</taxon>
        <taxon>Fungi</taxon>
        <taxon>Dikarya</taxon>
        <taxon>Ascomycota</taxon>
        <taxon>Saccharomycotina</taxon>
        <taxon>Saccharomycetes</taxon>
        <taxon>Saccharomycetales</taxon>
        <taxon>Saccharomycetaceae</taxon>
        <taxon>Eremothecium</taxon>
    </lineage>
</organism>
<dbReference type="GO" id="GO:0031496">
    <property type="term" value="P:positive regulation of mating type switching"/>
    <property type="evidence" value="ECO:0007669"/>
    <property type="project" value="EnsemblFungi"/>
</dbReference>
<dbReference type="InParanoid" id="G8JVG1"/>
<comment type="subcellular location">
    <subcellularLocation>
        <location evidence="1">Nucleus</location>
    </subcellularLocation>
</comment>
<reference evidence="18" key="1">
    <citation type="journal article" date="2012" name="G3 (Bethesda)">
        <title>Pichia sorbitophila, an interspecies yeast hybrid reveals early steps of genome resolution following polyploidization.</title>
        <authorList>
            <person name="Leh Louis V."/>
            <person name="Despons L."/>
            <person name="Friedrich A."/>
            <person name="Martin T."/>
            <person name="Durrens P."/>
            <person name="Casaregola S."/>
            <person name="Neuveglise C."/>
            <person name="Fairhead C."/>
            <person name="Marck C."/>
            <person name="Cruz J.A."/>
            <person name="Straub M.L."/>
            <person name="Kugler V."/>
            <person name="Sacerdot C."/>
            <person name="Uzunov Z."/>
            <person name="Thierry A."/>
            <person name="Weiss S."/>
            <person name="Bleykasten C."/>
            <person name="De Montigny J."/>
            <person name="Jacques N."/>
            <person name="Jung P."/>
            <person name="Lemaire M."/>
            <person name="Mallet S."/>
            <person name="Morel G."/>
            <person name="Richard G.F."/>
            <person name="Sarkar A."/>
            <person name="Savel G."/>
            <person name="Schacherer J."/>
            <person name="Seret M.L."/>
            <person name="Talla E."/>
            <person name="Samson G."/>
            <person name="Jubin C."/>
            <person name="Poulain J."/>
            <person name="Vacherie B."/>
            <person name="Barbe V."/>
            <person name="Pelletier E."/>
            <person name="Sherman D.J."/>
            <person name="Westhof E."/>
            <person name="Weissenbach J."/>
            <person name="Baret P.V."/>
            <person name="Wincker P."/>
            <person name="Gaillardin C."/>
            <person name="Dujon B."/>
            <person name="Souciet J.L."/>
        </authorList>
    </citation>
    <scope>NUCLEOTIDE SEQUENCE [LARGE SCALE GENOMIC DNA]</scope>
    <source>
        <strain evidence="18">CBS 270.75 / DBVPG 7215 / KCTC 17166 / NRRL Y-17582</strain>
    </source>
</reference>
<dbReference type="Gene3D" id="1.20.5.170">
    <property type="match status" value="1"/>
</dbReference>
<dbReference type="PROSITE" id="PS51666">
    <property type="entry name" value="QLQ"/>
    <property type="match status" value="1"/>
</dbReference>
<keyword evidence="5" id="KW-0067">ATP-binding</keyword>
<evidence type="ECO:0000256" key="1">
    <source>
        <dbReference type="ARBA" id="ARBA00004123"/>
    </source>
</evidence>
<dbReference type="Proteomes" id="UP000006790">
    <property type="component" value="Chromosome 6"/>
</dbReference>
<evidence type="ECO:0000256" key="2">
    <source>
        <dbReference type="ARBA" id="ARBA00022741"/>
    </source>
</evidence>
<sequence length="1477" mass="168772">MDMEIPQRQLTKEEINRCYLRWQQLRNQHGENASTIPEFIYFTRVLRQAAKQQQQQQQQQAQTPQQVPQPMERQGSSGGVSNGGISPGNSSGSASAGVGCMAFTQEQSELLKAQITALKCLAHKQPIPKEALQVVQVSLDSPPNLRQMVTAVTSILSRRQEQSGGSGETAETVSHGVPLPQQTSAAGAASKRSSGSLSPRSSVTPVGIVDQDAKFRMGSDAFAGAAVQHNQLPSAESQLPPKQQATRSLDEYRKAHPDIPKIVDITNPTMIVDSYSVPKVPNVVDYVDLFTSAKNPKLMIQPGILPMGMDVHSAMEVYQTLTALDIDTSVDDALNSLSDESLGETEKADALLQYYSLQLLPLQKAVRGHVLQFEWFQNTLLTNTHPNFLSKIRKVNIQDALLTNDLYKRHELQQDERQKFEKSAKLETIMEYSISWFNQRMDKRAARMKFSHRLITVHGNLEKDEQKRVERNAKQRLQALKSNDEEAYIKLLDQTKDTRITHLLKQTNAFLDSLTKAVKDQQKYTQEKIHSHLQDEESSSSSGSDDGKLNKLSSAVDVGDDERERIDYYEVAHKIKEDVKKQPSILVGGTLKEYQIKGLQWMVSLFNNHLNGILADEMGLGKTIQTISLLTYLYEVKGIRGPFLVVVPLSTLTNWNAEFDKWAPTLRKIAFKGPPSERKALTGIIKSGSFEVVLTTFEYIIKERPLLSKIKWVHMIIDEGHRMKNSQSKLSLTLNQFYHTDYRLILTGTPLQNNLPELWALLNFVLPKIFNSVKSFDEWFNTPFANTGGQDKIELSEEETLLVIRRLHKVLRPFLLRRLKKDVEKELPDKVEKVLKCRMSALQQKLYEQMLKHRRLFVVDEQSNKKMVGLRGFNNQIMQLKKICNHPFVFEQVEDQINPKRETNANIWRVSGKFELLEKILPKFKASGHRVLIFFQMTQIMDIMEDFLRFCDMKYLRLDGHTKSDDRTTLLNMFNAPDSEYFCFLLSTRAGGLGLNLQTADTVIIFDTDWNPHQDLQAQDRAHRIGQKNEVRILRLITDNSVEEVILERAHKKLDIDGKVIQAGKFDNKSTAEEQEALLRSLLEAEEDQKKRRELGIDEDEQLDDSELNEILARNDDELKLFAEIDAERNRKQLAEGITSRLMDKLELPDFYHQDIAAQIEKEKSERMFVGGRGTRDRKATHYGDSMSEEQWLKQFEVSDDDEDGIMRATDRAYTSGSNFSTIVDENYDPIIPMKRKQGPGRPPKFKKVRLDVDFEVDHLLPQTTADDPPIDGLVKDNPIKNDASQIGGKTSIKSVRVTKAKPKVRGRRGRPAKNGRNFLRDMPKKPLDERHEVSLKAKQLYDYILSYRNEEYRRLADIFLVRPSKKLYPDYYMLIKYPAALENVKRHIDTLAYDFLKEALEDFHLIFANARVYNTEGSVIYNDSIELEDAAVQKYKELSGDNNIEVDFSEFDSHYGTIVPFSQQNTQKSVNTSVTP</sequence>
<dbReference type="InterPro" id="IPR014978">
    <property type="entry name" value="Gln-Leu-Gln_QLQ"/>
</dbReference>
<dbReference type="OrthoDB" id="5857104at2759"/>
<dbReference type="Gene3D" id="3.40.50.300">
    <property type="entry name" value="P-loop containing nucleotide triphosphate hydrolases"/>
    <property type="match status" value="1"/>
</dbReference>
<feature type="compositionally biased region" description="Basic and acidic residues" evidence="11">
    <location>
        <begin position="525"/>
        <end position="535"/>
    </location>
</feature>
<dbReference type="InterPro" id="IPR027417">
    <property type="entry name" value="P-loop_NTPase"/>
</dbReference>
<dbReference type="GO" id="GO:0005524">
    <property type="term" value="F:ATP binding"/>
    <property type="evidence" value="ECO:0007669"/>
    <property type="project" value="UniProtKB-KW"/>
</dbReference>
<feature type="domain" description="Helicase C-terminal" evidence="14">
    <location>
        <begin position="916"/>
        <end position="1067"/>
    </location>
</feature>
<dbReference type="GO" id="GO:1900189">
    <property type="term" value="P:positive regulation of cell adhesion involved in single-species biofilm formation"/>
    <property type="evidence" value="ECO:0007669"/>
    <property type="project" value="EnsemblFungi"/>
</dbReference>
<dbReference type="GO" id="GO:0016514">
    <property type="term" value="C:SWI/SNF complex"/>
    <property type="evidence" value="ECO:0007669"/>
    <property type="project" value="EnsemblFungi"/>
</dbReference>
<keyword evidence="7 10" id="KW-0103">Bromodomain</keyword>
<dbReference type="GO" id="GO:0006302">
    <property type="term" value="P:double-strand break repair"/>
    <property type="evidence" value="ECO:0007669"/>
    <property type="project" value="EnsemblFungi"/>
</dbReference>
<dbReference type="GO" id="GO:0140015">
    <property type="term" value="F:histone H3K14ac reader activity"/>
    <property type="evidence" value="ECO:0007669"/>
    <property type="project" value="EnsemblFungi"/>
</dbReference>
<dbReference type="InterPro" id="IPR029295">
    <property type="entry name" value="SnAC"/>
</dbReference>
<dbReference type="FunFam" id="3.40.50.10810:FF:000008">
    <property type="entry name" value="Chromatin structure-remodeling complex subunit snf21"/>
    <property type="match status" value="1"/>
</dbReference>
<evidence type="ECO:0000259" key="14">
    <source>
        <dbReference type="PROSITE" id="PS51194"/>
    </source>
</evidence>
<feature type="domain" description="HSA" evidence="15">
    <location>
        <begin position="409"/>
        <end position="482"/>
    </location>
</feature>
<proteinExistence type="predicted"/>
<dbReference type="GO" id="GO:0035973">
    <property type="term" value="P:aggrephagy"/>
    <property type="evidence" value="ECO:0007669"/>
    <property type="project" value="EnsemblFungi"/>
</dbReference>
<feature type="region of interest" description="Disordered" evidence="11">
    <location>
        <begin position="52"/>
        <end position="96"/>
    </location>
</feature>
<dbReference type="InterPro" id="IPR038718">
    <property type="entry name" value="SNF2-like_sf"/>
</dbReference>
<dbReference type="GO" id="GO:0061629">
    <property type="term" value="F:RNA polymerase II-specific DNA-binding transcription factor binding"/>
    <property type="evidence" value="ECO:0007669"/>
    <property type="project" value="EnsemblFungi"/>
</dbReference>
<accession>G8JVG1</accession>
<dbReference type="GO" id="GO:0006261">
    <property type="term" value="P:DNA-templated DNA replication"/>
    <property type="evidence" value="ECO:0007669"/>
    <property type="project" value="EnsemblFungi"/>
</dbReference>
<evidence type="ECO:0000259" key="15">
    <source>
        <dbReference type="PROSITE" id="PS51204"/>
    </source>
</evidence>
<dbReference type="PROSITE" id="PS51194">
    <property type="entry name" value="HELICASE_CTER"/>
    <property type="match status" value="1"/>
</dbReference>
<feature type="compositionally biased region" description="Gly residues" evidence="11">
    <location>
        <begin position="76"/>
        <end position="86"/>
    </location>
</feature>
<protein>
    <recommendedName>
        <fullName evidence="19">Transcription regulatory protein SNF2</fullName>
    </recommendedName>
</protein>
<dbReference type="GO" id="GO:0045815">
    <property type="term" value="P:transcription initiation-coupled chromatin remodeling"/>
    <property type="evidence" value="ECO:0007669"/>
    <property type="project" value="EnsemblFungi"/>
</dbReference>
<evidence type="ECO:0000256" key="11">
    <source>
        <dbReference type="SAM" id="MobiDB-lite"/>
    </source>
</evidence>
<dbReference type="InterPro" id="IPR014012">
    <property type="entry name" value="HSA_dom"/>
</dbReference>
<dbReference type="InterPro" id="IPR049730">
    <property type="entry name" value="SNF2/RAD54-like_C"/>
</dbReference>
<dbReference type="GO" id="GO:0034198">
    <property type="term" value="P:cellular response to amino acid starvation"/>
    <property type="evidence" value="ECO:0007669"/>
    <property type="project" value="EnsemblFungi"/>
</dbReference>
<dbReference type="SMART" id="SM00297">
    <property type="entry name" value="BROMO"/>
    <property type="match status" value="1"/>
</dbReference>
<dbReference type="GO" id="GO:0016787">
    <property type="term" value="F:hydrolase activity"/>
    <property type="evidence" value="ECO:0007669"/>
    <property type="project" value="UniProtKB-KW"/>
</dbReference>
<feature type="region of interest" description="Disordered" evidence="11">
    <location>
        <begin position="525"/>
        <end position="554"/>
    </location>
</feature>
<feature type="domain" description="Bromo" evidence="12">
    <location>
        <begin position="1352"/>
        <end position="1422"/>
    </location>
</feature>
<dbReference type="Gene3D" id="1.20.920.10">
    <property type="entry name" value="Bromodomain-like"/>
    <property type="match status" value="1"/>
</dbReference>
<evidence type="ECO:0000256" key="3">
    <source>
        <dbReference type="ARBA" id="ARBA00022801"/>
    </source>
</evidence>
<dbReference type="PROSITE" id="PS51204">
    <property type="entry name" value="HSA"/>
    <property type="match status" value="1"/>
</dbReference>
<dbReference type="SMART" id="SM00951">
    <property type="entry name" value="QLQ"/>
    <property type="match status" value="1"/>
</dbReference>
<dbReference type="InterPro" id="IPR001487">
    <property type="entry name" value="Bromodomain"/>
</dbReference>
<dbReference type="InterPro" id="IPR014001">
    <property type="entry name" value="Helicase_ATP-bd"/>
</dbReference>
<dbReference type="InterPro" id="IPR000330">
    <property type="entry name" value="SNF2_N"/>
</dbReference>
<feature type="compositionally biased region" description="Basic residues" evidence="11">
    <location>
        <begin position="1300"/>
        <end position="1314"/>
    </location>
</feature>
<evidence type="ECO:0000259" key="13">
    <source>
        <dbReference type="PROSITE" id="PS51192"/>
    </source>
</evidence>
<dbReference type="eggNOG" id="KOG0386">
    <property type="taxonomic scope" value="Eukaryota"/>
</dbReference>
<dbReference type="FunFam" id="3.40.50.300:FF:000843">
    <property type="entry name" value="Chromatin structure-remodeling complex subunit snf21"/>
    <property type="match status" value="1"/>
</dbReference>
<dbReference type="GO" id="GO:0031492">
    <property type="term" value="F:nucleosomal DNA binding"/>
    <property type="evidence" value="ECO:0007669"/>
    <property type="project" value="EnsemblFungi"/>
</dbReference>
<feature type="domain" description="Helicase ATP-binding" evidence="13">
    <location>
        <begin position="603"/>
        <end position="768"/>
    </location>
</feature>
<feature type="compositionally biased region" description="Low complexity" evidence="11">
    <location>
        <begin position="87"/>
        <end position="96"/>
    </location>
</feature>
<dbReference type="GeneID" id="11469039"/>
<evidence type="ECO:0000313" key="18">
    <source>
        <dbReference type="Proteomes" id="UP000006790"/>
    </source>
</evidence>
<dbReference type="SUPFAM" id="SSF52540">
    <property type="entry name" value="P-loop containing nucleoside triphosphate hydrolases"/>
    <property type="match status" value="2"/>
</dbReference>
<evidence type="ECO:0000256" key="7">
    <source>
        <dbReference type="ARBA" id="ARBA00023117"/>
    </source>
</evidence>
<dbReference type="HOGENOM" id="CLU_000315_15_2_1"/>
<evidence type="ECO:0000256" key="10">
    <source>
        <dbReference type="PROSITE-ProRule" id="PRU00035"/>
    </source>
</evidence>
<dbReference type="CDD" id="cd18793">
    <property type="entry name" value="SF2_C_SNF"/>
    <property type="match status" value="1"/>
</dbReference>
<dbReference type="GO" id="GO:0042393">
    <property type="term" value="F:histone binding"/>
    <property type="evidence" value="ECO:0007669"/>
    <property type="project" value="InterPro"/>
</dbReference>
<evidence type="ECO:0000313" key="17">
    <source>
        <dbReference type="EMBL" id="AET40640.1"/>
    </source>
</evidence>
<dbReference type="PROSITE" id="PS51192">
    <property type="entry name" value="HELICASE_ATP_BIND_1"/>
    <property type="match status" value="1"/>
</dbReference>
<dbReference type="OMA" id="NPTRETN"/>
<dbReference type="RefSeq" id="XP_003647457.1">
    <property type="nucleotide sequence ID" value="XM_003647409.1"/>
</dbReference>
<dbReference type="InterPro" id="IPR036427">
    <property type="entry name" value="Bromodomain-like_sf"/>
</dbReference>
<dbReference type="PROSITE" id="PS50014">
    <property type="entry name" value="BROMODOMAIN_2"/>
    <property type="match status" value="1"/>
</dbReference>
<dbReference type="CDD" id="cd17996">
    <property type="entry name" value="DEXHc_SMARCA2_SMARCA4"/>
    <property type="match status" value="1"/>
</dbReference>
<dbReference type="Pfam" id="PF07529">
    <property type="entry name" value="HSA"/>
    <property type="match status" value="1"/>
</dbReference>
<dbReference type="FunCoup" id="G8JVG1">
    <property type="interactions" value="1912"/>
</dbReference>
<dbReference type="PRINTS" id="PR00503">
    <property type="entry name" value="BROMODOMAIN"/>
</dbReference>
<feature type="domain" description="QLQ" evidence="16">
    <location>
        <begin position="102"/>
        <end position="137"/>
    </location>
</feature>
<dbReference type="KEGG" id="erc:Ecym_6258"/>
<keyword evidence="18" id="KW-1185">Reference proteome</keyword>
<keyword evidence="6" id="KW-0805">Transcription regulation</keyword>
<feature type="compositionally biased region" description="Low complexity" evidence="11">
    <location>
        <begin position="184"/>
        <end position="202"/>
    </location>
</feature>
<dbReference type="Pfam" id="PF14619">
    <property type="entry name" value="SnAC"/>
    <property type="match status" value="1"/>
</dbReference>
<dbReference type="GO" id="GO:0000182">
    <property type="term" value="F:rDNA binding"/>
    <property type="evidence" value="ECO:0007669"/>
    <property type="project" value="EnsemblFungi"/>
</dbReference>
<feature type="compositionally biased region" description="Low complexity" evidence="11">
    <location>
        <begin position="52"/>
        <end position="70"/>
    </location>
</feature>
<dbReference type="STRING" id="931890.G8JVG1"/>
<keyword evidence="9" id="KW-0539">Nucleus</keyword>
<evidence type="ECO:0000256" key="6">
    <source>
        <dbReference type="ARBA" id="ARBA00023015"/>
    </source>
</evidence>
<dbReference type="GO" id="GO:2000219">
    <property type="term" value="P:positive regulation of invasive growth in response to glucose limitation"/>
    <property type="evidence" value="ECO:0007669"/>
    <property type="project" value="EnsemblFungi"/>
</dbReference>
<name>G8JVG1_ERECY</name>
<dbReference type="Pfam" id="PF00271">
    <property type="entry name" value="Helicase_C"/>
    <property type="match status" value="1"/>
</dbReference>
<keyword evidence="4" id="KW-0347">Helicase</keyword>
<evidence type="ECO:0000259" key="12">
    <source>
        <dbReference type="PROSITE" id="PS50014"/>
    </source>
</evidence>
<dbReference type="Pfam" id="PF00439">
    <property type="entry name" value="Bromodomain"/>
    <property type="match status" value="1"/>
</dbReference>
<keyword evidence="2" id="KW-0547">Nucleotide-binding</keyword>
<dbReference type="GO" id="GO:0045944">
    <property type="term" value="P:positive regulation of transcription by RNA polymerase II"/>
    <property type="evidence" value="ECO:0007669"/>
    <property type="project" value="EnsemblFungi"/>
</dbReference>
<dbReference type="GO" id="GO:0042148">
    <property type="term" value="P:DNA strand invasion"/>
    <property type="evidence" value="ECO:0007669"/>
    <property type="project" value="EnsemblFungi"/>
</dbReference>
<evidence type="ECO:0000256" key="9">
    <source>
        <dbReference type="ARBA" id="ARBA00023242"/>
    </source>
</evidence>
<dbReference type="SUPFAM" id="SSF47370">
    <property type="entry name" value="Bromodomain"/>
    <property type="match status" value="1"/>
</dbReference>
<dbReference type="PANTHER" id="PTHR10799">
    <property type="entry name" value="SNF2/RAD54 HELICASE FAMILY"/>
    <property type="match status" value="1"/>
</dbReference>
<dbReference type="GO" id="GO:0140658">
    <property type="term" value="F:ATP-dependent chromatin remodeler activity"/>
    <property type="evidence" value="ECO:0007669"/>
    <property type="project" value="EnsemblFungi"/>
</dbReference>
<dbReference type="Pfam" id="PF08880">
    <property type="entry name" value="QLQ"/>
    <property type="match status" value="1"/>
</dbReference>
<evidence type="ECO:0008006" key="19">
    <source>
        <dbReference type="Google" id="ProtNLM"/>
    </source>
</evidence>
<evidence type="ECO:0000259" key="16">
    <source>
        <dbReference type="PROSITE" id="PS51666"/>
    </source>
</evidence>
<dbReference type="SMART" id="SM00490">
    <property type="entry name" value="HELICc"/>
    <property type="match status" value="1"/>
</dbReference>
<dbReference type="GO" id="GO:0140008">
    <property type="term" value="F:histone H4 reader activity"/>
    <property type="evidence" value="ECO:0007669"/>
    <property type="project" value="EnsemblFungi"/>
</dbReference>
<evidence type="ECO:0000256" key="8">
    <source>
        <dbReference type="ARBA" id="ARBA00023163"/>
    </source>
</evidence>
<dbReference type="Gene3D" id="3.40.50.10810">
    <property type="entry name" value="Tandem AAA-ATPase domain"/>
    <property type="match status" value="1"/>
</dbReference>
<dbReference type="InterPro" id="IPR001650">
    <property type="entry name" value="Helicase_C-like"/>
</dbReference>
<feature type="region of interest" description="Disordered" evidence="11">
    <location>
        <begin position="156"/>
        <end position="205"/>
    </location>
</feature>
<evidence type="ECO:0000256" key="4">
    <source>
        <dbReference type="ARBA" id="ARBA00022806"/>
    </source>
</evidence>
<feature type="region of interest" description="Disordered" evidence="11">
    <location>
        <begin position="1300"/>
        <end position="1324"/>
    </location>
</feature>
<evidence type="ECO:0000256" key="5">
    <source>
        <dbReference type="ARBA" id="ARBA00022840"/>
    </source>
</evidence>